<dbReference type="PANTHER" id="PTHR45138:SF24">
    <property type="entry name" value="DIGUANYLATE CYCLASE DGCC-RELATED"/>
    <property type="match status" value="1"/>
</dbReference>
<dbReference type="GO" id="GO:0052621">
    <property type="term" value="F:diguanylate cyclase activity"/>
    <property type="evidence" value="ECO:0007669"/>
    <property type="project" value="TreeGrafter"/>
</dbReference>
<organism evidence="3 4">
    <name type="scientific">Gordonia aquimaris</name>
    <dbReference type="NCBI Taxonomy" id="2984863"/>
    <lineage>
        <taxon>Bacteria</taxon>
        <taxon>Bacillati</taxon>
        <taxon>Actinomycetota</taxon>
        <taxon>Actinomycetes</taxon>
        <taxon>Mycobacteriales</taxon>
        <taxon>Gordoniaceae</taxon>
        <taxon>Gordonia</taxon>
    </lineage>
</organism>
<comment type="caution">
    <text evidence="3">The sequence shown here is derived from an EMBL/GenBank/DDBJ whole genome shotgun (WGS) entry which is preliminary data.</text>
</comment>
<feature type="domain" description="GGDEF" evidence="2">
    <location>
        <begin position="219"/>
        <end position="352"/>
    </location>
</feature>
<feature type="transmembrane region" description="Helical" evidence="1">
    <location>
        <begin position="12"/>
        <end position="31"/>
    </location>
</feature>
<sequence>MDQIEISERLPRYGIAGLTLAIGLLGVLAVTSPDGAAGSPVRMGALIAISATTVPVAIIVARIDLRTIWLSETMPMRGANTAFVLYADLGLTAALATFQNPVMALQGTALFAVIGGYVAHFLRIQAMVCHVVFSTAVIVTIGARALLDDTLPGSTALYGIMVSLLAANGTVGLIAIYSAESKRALRLQIESANTDPLTGVLNRRGFRYIAKTATRQTTRPFTILVVDIDNYKAINDRHGHAVGDAVLERLAAVLVDAVGKSGVVGRLGGDEFAIAGSLDRVSAIGLANRIRAAQIGLPCEPRITVSVGAVVYESKLRPATDGALVDLALKTADRALFEAKNAGRDTYRVVCGDPS</sequence>
<proteinExistence type="predicted"/>
<feature type="transmembrane region" description="Helical" evidence="1">
    <location>
        <begin position="102"/>
        <end position="119"/>
    </location>
</feature>
<feature type="transmembrane region" description="Helical" evidence="1">
    <location>
        <begin position="158"/>
        <end position="179"/>
    </location>
</feature>
<keyword evidence="1" id="KW-0472">Membrane</keyword>
<dbReference type="PANTHER" id="PTHR45138">
    <property type="entry name" value="REGULATORY COMPONENTS OF SENSORY TRANSDUCTION SYSTEM"/>
    <property type="match status" value="1"/>
</dbReference>
<evidence type="ECO:0000259" key="2">
    <source>
        <dbReference type="PROSITE" id="PS50887"/>
    </source>
</evidence>
<feature type="transmembrane region" description="Helical" evidence="1">
    <location>
        <begin position="43"/>
        <end position="65"/>
    </location>
</feature>
<dbReference type="Gene3D" id="3.30.70.270">
    <property type="match status" value="1"/>
</dbReference>
<name>A0A9X3I719_9ACTN</name>
<keyword evidence="4" id="KW-1185">Reference proteome</keyword>
<evidence type="ECO:0000256" key="1">
    <source>
        <dbReference type="SAM" id="Phobius"/>
    </source>
</evidence>
<dbReference type="AlphaFoldDB" id="A0A9X3I719"/>
<evidence type="ECO:0000313" key="3">
    <source>
        <dbReference type="EMBL" id="MCX2966119.1"/>
    </source>
</evidence>
<dbReference type="CDD" id="cd01949">
    <property type="entry name" value="GGDEF"/>
    <property type="match status" value="1"/>
</dbReference>
<feature type="transmembrane region" description="Helical" evidence="1">
    <location>
        <begin position="126"/>
        <end position="146"/>
    </location>
</feature>
<gene>
    <name evidence="3" type="ORF">OSB52_18710</name>
</gene>
<dbReference type="InterPro" id="IPR000160">
    <property type="entry name" value="GGDEF_dom"/>
</dbReference>
<protein>
    <submittedName>
        <fullName evidence="3">GGDEF domain-containing protein</fullName>
    </submittedName>
</protein>
<accession>A0A9X3I719</accession>
<dbReference type="SMART" id="SM00267">
    <property type="entry name" value="GGDEF"/>
    <property type="match status" value="1"/>
</dbReference>
<reference evidence="3" key="1">
    <citation type="submission" date="2022-10" db="EMBL/GenBank/DDBJ databases">
        <title>WGS of marine actinomycetes from Thailand.</title>
        <authorList>
            <person name="Thawai C."/>
        </authorList>
    </citation>
    <scope>NUCLEOTIDE SEQUENCE</scope>
    <source>
        <strain evidence="3">SW21</strain>
    </source>
</reference>
<dbReference type="SUPFAM" id="SSF55073">
    <property type="entry name" value="Nucleotide cyclase"/>
    <property type="match status" value="1"/>
</dbReference>
<dbReference type="InterPro" id="IPR029787">
    <property type="entry name" value="Nucleotide_cyclase"/>
</dbReference>
<dbReference type="InterPro" id="IPR043128">
    <property type="entry name" value="Rev_trsase/Diguanyl_cyclase"/>
</dbReference>
<dbReference type="InterPro" id="IPR050469">
    <property type="entry name" value="Diguanylate_Cyclase"/>
</dbReference>
<dbReference type="Pfam" id="PF00990">
    <property type="entry name" value="GGDEF"/>
    <property type="match status" value="1"/>
</dbReference>
<dbReference type="EMBL" id="JAPKFM010000023">
    <property type="protein sequence ID" value="MCX2966119.1"/>
    <property type="molecule type" value="Genomic_DNA"/>
</dbReference>
<dbReference type="RefSeq" id="WP_266063061.1">
    <property type="nucleotide sequence ID" value="NZ_JAPKFM010000023.1"/>
</dbReference>
<dbReference type="GO" id="GO:1902201">
    <property type="term" value="P:negative regulation of bacterial-type flagellum-dependent cell motility"/>
    <property type="evidence" value="ECO:0007669"/>
    <property type="project" value="TreeGrafter"/>
</dbReference>
<dbReference type="PROSITE" id="PS50887">
    <property type="entry name" value="GGDEF"/>
    <property type="match status" value="1"/>
</dbReference>
<dbReference type="GO" id="GO:0005886">
    <property type="term" value="C:plasma membrane"/>
    <property type="evidence" value="ECO:0007669"/>
    <property type="project" value="TreeGrafter"/>
</dbReference>
<dbReference type="GO" id="GO:0043709">
    <property type="term" value="P:cell adhesion involved in single-species biofilm formation"/>
    <property type="evidence" value="ECO:0007669"/>
    <property type="project" value="TreeGrafter"/>
</dbReference>
<dbReference type="NCBIfam" id="TIGR00254">
    <property type="entry name" value="GGDEF"/>
    <property type="match status" value="1"/>
</dbReference>
<feature type="transmembrane region" description="Helical" evidence="1">
    <location>
        <begin position="77"/>
        <end position="96"/>
    </location>
</feature>
<keyword evidence="1" id="KW-1133">Transmembrane helix</keyword>
<keyword evidence="1" id="KW-0812">Transmembrane</keyword>
<evidence type="ECO:0000313" key="4">
    <source>
        <dbReference type="Proteomes" id="UP001143347"/>
    </source>
</evidence>
<dbReference type="Proteomes" id="UP001143347">
    <property type="component" value="Unassembled WGS sequence"/>
</dbReference>